<evidence type="ECO:0000256" key="4">
    <source>
        <dbReference type="ARBA" id="ARBA00022807"/>
    </source>
</evidence>
<reference evidence="7 8" key="1">
    <citation type="submission" date="2019-07" db="EMBL/GenBank/DDBJ databases">
        <authorList>
            <person name="Friedrich A."/>
            <person name="Schacherer J."/>
        </authorList>
    </citation>
    <scope>NUCLEOTIDE SEQUENCE [LARGE SCALE GENOMIC DNA]</scope>
</reference>
<dbReference type="SUPFAM" id="SSF54001">
    <property type="entry name" value="Cysteine proteinases"/>
    <property type="match status" value="1"/>
</dbReference>
<evidence type="ECO:0000256" key="5">
    <source>
        <dbReference type="SAM" id="MobiDB-lite"/>
    </source>
</evidence>
<proteinExistence type="inferred from homology"/>
<dbReference type="GO" id="GO:0008234">
    <property type="term" value="F:cysteine-type peptidase activity"/>
    <property type="evidence" value="ECO:0007669"/>
    <property type="project" value="UniProtKB-KW"/>
</dbReference>
<organism evidence="7 8">
    <name type="scientific">Dekkera bruxellensis</name>
    <name type="common">Brettanomyces custersii</name>
    <dbReference type="NCBI Taxonomy" id="5007"/>
    <lineage>
        <taxon>Eukaryota</taxon>
        <taxon>Fungi</taxon>
        <taxon>Dikarya</taxon>
        <taxon>Ascomycota</taxon>
        <taxon>Saccharomycotina</taxon>
        <taxon>Pichiomycetes</taxon>
        <taxon>Pichiales</taxon>
        <taxon>Pichiaceae</taxon>
        <taxon>Brettanomyces</taxon>
    </lineage>
</organism>
<dbReference type="InterPro" id="IPR044613">
    <property type="entry name" value="Nep1/2-like"/>
</dbReference>
<protein>
    <submittedName>
        <fullName evidence="7">DEBR0S1_30548g1_1</fullName>
    </submittedName>
</protein>
<dbReference type="PANTHER" id="PTHR46468:SF1">
    <property type="entry name" value="SENTRIN-SPECIFIC PROTEASE 8"/>
    <property type="match status" value="1"/>
</dbReference>
<dbReference type="InterPro" id="IPR038765">
    <property type="entry name" value="Papain-like_cys_pep_sf"/>
</dbReference>
<evidence type="ECO:0000256" key="3">
    <source>
        <dbReference type="ARBA" id="ARBA00022801"/>
    </source>
</evidence>
<feature type="compositionally biased region" description="Basic and acidic residues" evidence="5">
    <location>
        <begin position="60"/>
        <end position="70"/>
    </location>
</feature>
<dbReference type="Gene3D" id="3.40.395.10">
    <property type="entry name" value="Adenoviral Proteinase, Chain A"/>
    <property type="match status" value="1"/>
</dbReference>
<dbReference type="PROSITE" id="PS50600">
    <property type="entry name" value="ULP_PROTEASE"/>
    <property type="match status" value="1"/>
</dbReference>
<sequence length="392" mass="44512">MIKTIFTPNKGYHIADLQKEAPEEAIELNYPLITNGFDQLSWQSEESLETSETTDNVYSDDEHSSDKLREASFNNEYEISDTLLTTHKSLFGDDLSDHETDTPLSKSHKGHKKMTNKERKKLKRLKKSQRKGHKQIISNNSPSSVDRAAILKELYQTAVGSGDSNALIRIRDVTIFSEDLETLLDDNWLDDSIISFAYEYIYTSQIIPTLTERVKYGRKDQIKEAIFLLLPTFSFLLANSPNPSELKDVLPNLEHSSFIFMPVNDNIDFGEPEGGSHWSLVLFCVDDRKAIIYDSLYRANEGESMRLIKNTEAIFGKKFEIITEKHTPQQINSSDCGIIVIAITALLTARVLNVEDNRFLNLKLDNVELSAIDARIFLLGTIANLVKLKSKK</sequence>
<dbReference type="AlphaFoldDB" id="A0A7D9GY96"/>
<accession>A0A7D9GY96</accession>
<feature type="domain" description="Ubiquitin-like protease family profile" evidence="6">
    <location>
        <begin position="173"/>
        <end position="347"/>
    </location>
</feature>
<evidence type="ECO:0000256" key="2">
    <source>
        <dbReference type="ARBA" id="ARBA00022670"/>
    </source>
</evidence>
<dbReference type="Pfam" id="PF02902">
    <property type="entry name" value="Peptidase_C48"/>
    <property type="match status" value="1"/>
</dbReference>
<name>A0A7D9GY96_DEKBR</name>
<dbReference type="Proteomes" id="UP000478008">
    <property type="component" value="Unassembled WGS sequence"/>
</dbReference>
<keyword evidence="8" id="KW-1185">Reference proteome</keyword>
<evidence type="ECO:0000256" key="1">
    <source>
        <dbReference type="ARBA" id="ARBA00005234"/>
    </source>
</evidence>
<dbReference type="GO" id="GO:0000338">
    <property type="term" value="P:protein deneddylation"/>
    <property type="evidence" value="ECO:0007669"/>
    <property type="project" value="TreeGrafter"/>
</dbReference>
<dbReference type="EMBL" id="CABFWN010000001">
    <property type="protein sequence ID" value="VUG16983.1"/>
    <property type="molecule type" value="Genomic_DNA"/>
</dbReference>
<dbReference type="GO" id="GO:0006508">
    <property type="term" value="P:proteolysis"/>
    <property type="evidence" value="ECO:0007669"/>
    <property type="project" value="UniProtKB-KW"/>
</dbReference>
<gene>
    <name evidence="7" type="ORF">DEBR0S1_30548G</name>
</gene>
<evidence type="ECO:0000259" key="6">
    <source>
        <dbReference type="PROSITE" id="PS50600"/>
    </source>
</evidence>
<keyword evidence="3" id="KW-0378">Hydrolase</keyword>
<dbReference type="InterPro" id="IPR003653">
    <property type="entry name" value="Peptidase_C48_C"/>
</dbReference>
<dbReference type="PANTHER" id="PTHR46468">
    <property type="entry name" value="SENTRIN-SPECIFIC PROTEASE 8"/>
    <property type="match status" value="1"/>
</dbReference>
<comment type="similarity">
    <text evidence="1">Belongs to the peptidase C48 family.</text>
</comment>
<keyword evidence="2" id="KW-0645">Protease</keyword>
<feature type="region of interest" description="Disordered" evidence="5">
    <location>
        <begin position="96"/>
        <end position="141"/>
    </location>
</feature>
<feature type="region of interest" description="Disordered" evidence="5">
    <location>
        <begin position="44"/>
        <end position="72"/>
    </location>
</feature>
<keyword evidence="4" id="KW-0788">Thiol protease</keyword>
<dbReference type="GO" id="GO:0019784">
    <property type="term" value="F:deNEDDylase activity"/>
    <property type="evidence" value="ECO:0007669"/>
    <property type="project" value="InterPro"/>
</dbReference>
<evidence type="ECO:0000313" key="7">
    <source>
        <dbReference type="EMBL" id="VUG16983.1"/>
    </source>
</evidence>
<evidence type="ECO:0000313" key="8">
    <source>
        <dbReference type="Proteomes" id="UP000478008"/>
    </source>
</evidence>
<feature type="compositionally biased region" description="Basic residues" evidence="5">
    <location>
        <begin position="106"/>
        <end position="134"/>
    </location>
</feature>